<keyword evidence="1" id="KW-1133">Transmembrane helix</keyword>
<feature type="transmembrane region" description="Helical" evidence="1">
    <location>
        <begin position="113"/>
        <end position="132"/>
    </location>
</feature>
<dbReference type="Proteomes" id="UP000478052">
    <property type="component" value="Unassembled WGS sequence"/>
</dbReference>
<evidence type="ECO:0000256" key="1">
    <source>
        <dbReference type="SAM" id="Phobius"/>
    </source>
</evidence>
<feature type="transmembrane region" description="Helical" evidence="1">
    <location>
        <begin position="54"/>
        <end position="72"/>
    </location>
</feature>
<name>A0A6G0Y7D9_APHCR</name>
<organism evidence="2 3">
    <name type="scientific">Aphis craccivora</name>
    <name type="common">Cowpea aphid</name>
    <dbReference type="NCBI Taxonomy" id="307492"/>
    <lineage>
        <taxon>Eukaryota</taxon>
        <taxon>Metazoa</taxon>
        <taxon>Ecdysozoa</taxon>
        <taxon>Arthropoda</taxon>
        <taxon>Hexapoda</taxon>
        <taxon>Insecta</taxon>
        <taxon>Pterygota</taxon>
        <taxon>Neoptera</taxon>
        <taxon>Paraneoptera</taxon>
        <taxon>Hemiptera</taxon>
        <taxon>Sternorrhyncha</taxon>
        <taxon>Aphidomorpha</taxon>
        <taxon>Aphidoidea</taxon>
        <taxon>Aphididae</taxon>
        <taxon>Aphidini</taxon>
        <taxon>Aphis</taxon>
        <taxon>Aphis</taxon>
    </lineage>
</organism>
<evidence type="ECO:0000313" key="3">
    <source>
        <dbReference type="Proteomes" id="UP000478052"/>
    </source>
</evidence>
<accession>A0A6G0Y7D9</accession>
<gene>
    <name evidence="2" type="ORF">FWK35_00014342</name>
</gene>
<keyword evidence="3" id="KW-1185">Reference proteome</keyword>
<comment type="caution">
    <text evidence="2">The sequence shown here is derived from an EMBL/GenBank/DDBJ whole genome shotgun (WGS) entry which is preliminary data.</text>
</comment>
<protein>
    <submittedName>
        <fullName evidence="2">Uncharacterized protein</fullName>
    </submittedName>
</protein>
<reference evidence="2 3" key="1">
    <citation type="submission" date="2019-08" db="EMBL/GenBank/DDBJ databases">
        <title>Whole genome of Aphis craccivora.</title>
        <authorList>
            <person name="Voronova N.V."/>
            <person name="Shulinski R.S."/>
            <person name="Bandarenka Y.V."/>
            <person name="Zhorov D.G."/>
            <person name="Warner D."/>
        </authorList>
    </citation>
    <scope>NUCLEOTIDE SEQUENCE [LARGE SCALE GENOMIC DNA]</scope>
    <source>
        <strain evidence="2">180601</strain>
        <tissue evidence="2">Whole Body</tissue>
    </source>
</reference>
<sequence>MYLLCISGFSHAEEVSLGRFVDGYRRSEGSYNDVQYCLIKPLQHFERSDECIDFIIMCVFFIFVSVTTFWSISPVSDRKVNLVGILWNVWKNPKKVTEKREFLRKTSFRPNRLFYMVIIQKLITTTEIFVSIKNLDDQKVPYELFLL</sequence>
<dbReference type="EMBL" id="VUJU01005744">
    <property type="protein sequence ID" value="KAF0750374.1"/>
    <property type="molecule type" value="Genomic_DNA"/>
</dbReference>
<dbReference type="AlphaFoldDB" id="A0A6G0Y7D9"/>
<keyword evidence="1" id="KW-0812">Transmembrane</keyword>
<proteinExistence type="predicted"/>
<keyword evidence="1" id="KW-0472">Membrane</keyword>
<evidence type="ECO:0000313" key="2">
    <source>
        <dbReference type="EMBL" id="KAF0750374.1"/>
    </source>
</evidence>